<organism evidence="1 2">
    <name type="scientific">Ancylostoma ceylanicum</name>
    <dbReference type="NCBI Taxonomy" id="53326"/>
    <lineage>
        <taxon>Eukaryota</taxon>
        <taxon>Metazoa</taxon>
        <taxon>Ecdysozoa</taxon>
        <taxon>Nematoda</taxon>
        <taxon>Chromadorea</taxon>
        <taxon>Rhabditida</taxon>
        <taxon>Rhabditina</taxon>
        <taxon>Rhabditomorpha</taxon>
        <taxon>Strongyloidea</taxon>
        <taxon>Ancylostomatidae</taxon>
        <taxon>Ancylostomatinae</taxon>
        <taxon>Ancylostoma</taxon>
    </lineage>
</organism>
<accession>A0A016W4G2</accession>
<evidence type="ECO:0000313" key="2">
    <source>
        <dbReference type="Proteomes" id="UP000024635"/>
    </source>
</evidence>
<protein>
    <submittedName>
        <fullName evidence="1">Uncharacterized protein</fullName>
    </submittedName>
</protein>
<keyword evidence="2" id="KW-1185">Reference proteome</keyword>
<comment type="caution">
    <text evidence="1">The sequence shown here is derived from an EMBL/GenBank/DDBJ whole genome shotgun (WGS) entry which is preliminary data.</text>
</comment>
<proteinExistence type="predicted"/>
<dbReference type="EMBL" id="JARK01001337">
    <property type="protein sequence ID" value="EYC34177.1"/>
    <property type="molecule type" value="Genomic_DNA"/>
</dbReference>
<dbReference type="Proteomes" id="UP000024635">
    <property type="component" value="Unassembled WGS sequence"/>
</dbReference>
<name>A0A016W4G2_9BILA</name>
<gene>
    <name evidence="1" type="primary">Acey_s0001.g290</name>
    <name evidence="1" type="ORF">Y032_0001g290</name>
</gene>
<dbReference type="AlphaFoldDB" id="A0A016W4G2"/>
<sequence length="85" mass="10009">MKFVVWKIIRPMVVTNPFSHSVTSLRVSPDFANEKKKRITTNRPYDDGQQTNFVVLRLLSLCSPNEVIHANHRWFAWLTFHKSQP</sequence>
<reference evidence="2" key="1">
    <citation type="journal article" date="2015" name="Nat. Genet.">
        <title>The genome and transcriptome of the zoonotic hookworm Ancylostoma ceylanicum identify infection-specific gene families.</title>
        <authorList>
            <person name="Schwarz E.M."/>
            <person name="Hu Y."/>
            <person name="Antoshechkin I."/>
            <person name="Miller M.M."/>
            <person name="Sternberg P.W."/>
            <person name="Aroian R.V."/>
        </authorList>
    </citation>
    <scope>NUCLEOTIDE SEQUENCE</scope>
    <source>
        <strain evidence="2">HY135</strain>
    </source>
</reference>
<evidence type="ECO:0000313" key="1">
    <source>
        <dbReference type="EMBL" id="EYC34177.1"/>
    </source>
</evidence>